<dbReference type="EMBL" id="CP022113">
    <property type="protein sequence ID" value="ASG25051.1"/>
    <property type="molecule type" value="Genomic_DNA"/>
</dbReference>
<evidence type="ECO:0008006" key="3">
    <source>
        <dbReference type="Google" id="ProtNLM"/>
    </source>
</evidence>
<keyword evidence="2" id="KW-1185">Reference proteome</keyword>
<gene>
    <name evidence="1" type="ORF">Y958_29195</name>
</gene>
<reference evidence="1 2" key="1">
    <citation type="submission" date="2017-06" db="EMBL/GenBank/DDBJ databases">
        <title>Complete genome sequence of Nitrospirillum amazonense strain CBAmC, an endophytic nitrogen-fixing and plant growth-promoting bacterium, isolated from sugarcane.</title>
        <authorList>
            <person name="Schwab S."/>
            <person name="dos Santos Teixeira K.R."/>
            <person name="Simoes Araujo J.L."/>
            <person name="Soares Vidal M."/>
            <person name="Borges de Freitas H.R."/>
            <person name="Rivello Crivelaro A.L."/>
            <person name="Bueno de Camargo Nunes A."/>
            <person name="dos Santos C.M."/>
            <person name="Palmeira da Silva Rosa D."/>
            <person name="da Silva Padilha D."/>
            <person name="da Silva E."/>
            <person name="Araujo Terra L."/>
            <person name="Soares Mendes V."/>
            <person name="Farinelli L."/>
            <person name="Magalhaes Cruz L."/>
            <person name="Baldani J.I."/>
        </authorList>
    </citation>
    <scope>NUCLEOTIDE SEQUENCE [LARGE SCALE GENOMIC DNA]</scope>
    <source>
        <strain evidence="1 2">CBAmC</strain>
    </source>
</reference>
<dbReference type="RefSeq" id="WP_088875441.1">
    <property type="nucleotide sequence ID" value="NZ_CP022113.1"/>
</dbReference>
<protein>
    <recommendedName>
        <fullName evidence="3">Alpha/beta hydrolase</fullName>
    </recommendedName>
</protein>
<evidence type="ECO:0000313" key="1">
    <source>
        <dbReference type="EMBL" id="ASG25051.1"/>
    </source>
</evidence>
<organism evidence="1 2">
    <name type="scientific">Nitrospirillum viridazoti CBAmc</name>
    <dbReference type="NCBI Taxonomy" id="1441467"/>
    <lineage>
        <taxon>Bacteria</taxon>
        <taxon>Pseudomonadati</taxon>
        <taxon>Pseudomonadota</taxon>
        <taxon>Alphaproteobacteria</taxon>
        <taxon>Rhodospirillales</taxon>
        <taxon>Azospirillaceae</taxon>
        <taxon>Nitrospirillum</taxon>
        <taxon>Nitrospirillum viridazoti</taxon>
    </lineage>
</organism>
<evidence type="ECO:0000313" key="2">
    <source>
        <dbReference type="Proteomes" id="UP000197153"/>
    </source>
</evidence>
<dbReference type="KEGG" id="nao:Y958_29195"/>
<name>A0A248K2V2_9PROT</name>
<dbReference type="Proteomes" id="UP000197153">
    <property type="component" value="Chromosome 4"/>
</dbReference>
<dbReference type="AlphaFoldDB" id="A0A248K2V2"/>
<accession>A0A248K2V2</accession>
<proteinExistence type="predicted"/>
<sequence>MVDAYRRHLAGLPEEGFLLPRVARRLCLLTGQSCFRSSLLPADKHDFLAAVASAGVEVVQAGFPWHRQFTVPAPPPPLVVASLRNAQQWLWARSDAAYQAALAAVIGMLLDRTHERLFLVTGSCGIDLLATVLPRLPLGPEIHVAALGPAGRSPPVDRLSGLLVLQGRRDGWSRHLWRGVVHANPDCGHLDYYRNRDAMAMTRAFLEKANR</sequence>